<dbReference type="GO" id="GO:0003677">
    <property type="term" value="F:DNA binding"/>
    <property type="evidence" value="ECO:0007669"/>
    <property type="project" value="InterPro"/>
</dbReference>
<organism evidence="3 4">
    <name type="scientific">Candidatus Bacteroides merdavium</name>
    <dbReference type="NCBI Taxonomy" id="2838472"/>
    <lineage>
        <taxon>Bacteria</taxon>
        <taxon>Pseudomonadati</taxon>
        <taxon>Bacteroidota</taxon>
        <taxon>Bacteroidia</taxon>
        <taxon>Bacteroidales</taxon>
        <taxon>Bacteroidaceae</taxon>
        <taxon>Bacteroides</taxon>
    </lineage>
</organism>
<dbReference type="Pfam" id="PF04397">
    <property type="entry name" value="LytTR"/>
    <property type="match status" value="1"/>
</dbReference>
<comment type="caution">
    <text evidence="3">The sequence shown here is derived from an EMBL/GenBank/DDBJ whole genome shotgun (WGS) entry which is preliminary data.</text>
</comment>
<sequence>MKILFNKLLSLLCSPYPELRARWKTVVLPSLLVFFILYILQPFGISRMEGDKFFVLAGYAVVSSVMLAVSVYVLPAVFPAWFREERWTVGKEILSTLLLCVLITLGNWCYTAGVFGMELNMRLLAVCLLWMVVIGPFPIVLFVMWNRNLQLRRNLQEAVEMNVRLEERIHAQVASECESAGKGEEILLEGGTRESLILAPERLLYAESEGNYVRLNYLASDSGKPVMKLLRLTLKQTETAFSDYTYIIRCHRAYLVNLHRVTKVSGNAQGYRLHLEGCEEEVPVSRSYAADVKKALDNRK</sequence>
<evidence type="ECO:0000313" key="4">
    <source>
        <dbReference type="Proteomes" id="UP000824108"/>
    </source>
</evidence>
<keyword evidence="1" id="KW-0812">Transmembrane</keyword>
<dbReference type="InterPro" id="IPR007492">
    <property type="entry name" value="LytTR_DNA-bd_dom"/>
</dbReference>
<evidence type="ECO:0000259" key="2">
    <source>
        <dbReference type="PROSITE" id="PS50930"/>
    </source>
</evidence>
<keyword evidence="1" id="KW-1133">Transmembrane helix</keyword>
<gene>
    <name evidence="3" type="ORF">H9807_04585</name>
</gene>
<evidence type="ECO:0000256" key="1">
    <source>
        <dbReference type="SAM" id="Phobius"/>
    </source>
</evidence>
<evidence type="ECO:0000313" key="3">
    <source>
        <dbReference type="EMBL" id="HIZ91379.1"/>
    </source>
</evidence>
<keyword evidence="1" id="KW-0472">Membrane</keyword>
<dbReference type="PANTHER" id="PTHR37299">
    <property type="entry name" value="TRANSCRIPTIONAL REGULATOR-RELATED"/>
    <property type="match status" value="1"/>
</dbReference>
<reference evidence="3" key="1">
    <citation type="journal article" date="2021" name="PeerJ">
        <title>Extensive microbial diversity within the chicken gut microbiome revealed by metagenomics and culture.</title>
        <authorList>
            <person name="Gilroy R."/>
            <person name="Ravi A."/>
            <person name="Getino M."/>
            <person name="Pursley I."/>
            <person name="Horton D.L."/>
            <person name="Alikhan N.F."/>
            <person name="Baker D."/>
            <person name="Gharbi K."/>
            <person name="Hall N."/>
            <person name="Watson M."/>
            <person name="Adriaenssens E.M."/>
            <person name="Foster-Nyarko E."/>
            <person name="Jarju S."/>
            <person name="Secka A."/>
            <person name="Antonio M."/>
            <person name="Oren A."/>
            <person name="Chaudhuri R.R."/>
            <person name="La Ragione R."/>
            <person name="Hildebrand F."/>
            <person name="Pallen M.J."/>
        </authorList>
    </citation>
    <scope>NUCLEOTIDE SEQUENCE</scope>
    <source>
        <strain evidence="3">CHK118-2852</strain>
    </source>
</reference>
<dbReference type="Proteomes" id="UP000824108">
    <property type="component" value="Unassembled WGS sequence"/>
</dbReference>
<feature type="transmembrane region" description="Helical" evidence="1">
    <location>
        <begin position="53"/>
        <end position="82"/>
    </location>
</feature>
<proteinExistence type="predicted"/>
<dbReference type="GO" id="GO:0000156">
    <property type="term" value="F:phosphorelay response regulator activity"/>
    <property type="evidence" value="ECO:0007669"/>
    <property type="project" value="InterPro"/>
</dbReference>
<dbReference type="Gene3D" id="2.40.50.1020">
    <property type="entry name" value="LytTr DNA-binding domain"/>
    <property type="match status" value="1"/>
</dbReference>
<feature type="transmembrane region" description="Helical" evidence="1">
    <location>
        <begin position="21"/>
        <end position="41"/>
    </location>
</feature>
<dbReference type="PANTHER" id="PTHR37299:SF1">
    <property type="entry name" value="STAGE 0 SPORULATION PROTEIN A HOMOLOG"/>
    <property type="match status" value="1"/>
</dbReference>
<dbReference type="PROSITE" id="PS50930">
    <property type="entry name" value="HTH_LYTTR"/>
    <property type="match status" value="1"/>
</dbReference>
<feature type="transmembrane region" description="Helical" evidence="1">
    <location>
        <begin position="94"/>
        <end position="117"/>
    </location>
</feature>
<dbReference type="EMBL" id="DXAV01000039">
    <property type="protein sequence ID" value="HIZ91379.1"/>
    <property type="molecule type" value="Genomic_DNA"/>
</dbReference>
<name>A0A9D2GXV9_9BACE</name>
<accession>A0A9D2GXV9</accession>
<dbReference type="InterPro" id="IPR046947">
    <property type="entry name" value="LytR-like"/>
</dbReference>
<dbReference type="AlphaFoldDB" id="A0A9D2GXV9"/>
<feature type="domain" description="HTH LytTR-type" evidence="2">
    <location>
        <begin position="193"/>
        <end position="298"/>
    </location>
</feature>
<reference evidence="3" key="2">
    <citation type="submission" date="2021-04" db="EMBL/GenBank/DDBJ databases">
        <authorList>
            <person name="Gilroy R."/>
        </authorList>
    </citation>
    <scope>NUCLEOTIDE SEQUENCE</scope>
    <source>
        <strain evidence="3">CHK118-2852</strain>
    </source>
</reference>
<dbReference type="SMART" id="SM00850">
    <property type="entry name" value="LytTR"/>
    <property type="match status" value="1"/>
</dbReference>
<feature type="transmembrane region" description="Helical" evidence="1">
    <location>
        <begin position="123"/>
        <end position="145"/>
    </location>
</feature>
<protein>
    <submittedName>
        <fullName evidence="3">LytTR family transcriptional regulator</fullName>
    </submittedName>
</protein>